<keyword evidence="1" id="KW-1185">Reference proteome</keyword>
<dbReference type="HOGENOM" id="CLU_1983897_0_0_1"/>
<dbReference type="Proteomes" id="UP000001819">
    <property type="component" value="Chromosome X"/>
</dbReference>
<sequence length="130" mass="15368">MAPFIRDDKPLVWNQWAQDEYQDEFLDQNLDLNPNEEPIAENGNFNELLKLYLDVLKVRASVDQNRVHRLHQRFPAYSNLLTEFADAVYHQLVLINQAQTAEILVERNDVDQQIIRLVLEICEFADRFVI</sequence>
<dbReference type="GeneID" id="6901780"/>
<dbReference type="RefSeq" id="XP_002134450.1">
    <property type="nucleotide sequence ID" value="XM_002134414.3"/>
</dbReference>
<dbReference type="InParanoid" id="B5DMK9"/>
<dbReference type="AlphaFoldDB" id="B5DMK9"/>
<name>B5DMK9_DROPS</name>
<evidence type="ECO:0000313" key="1">
    <source>
        <dbReference type="Proteomes" id="UP000001819"/>
    </source>
</evidence>
<dbReference type="Bgee" id="FBgn0249097">
    <property type="expression patterns" value="Expressed in male reproductive system and 2 other cell types or tissues"/>
</dbReference>
<dbReference type="KEGG" id="dpo:6901780"/>
<protein>
    <submittedName>
        <fullName evidence="2">Uncharacterized protein</fullName>
    </submittedName>
</protein>
<proteinExistence type="predicted"/>
<gene>
    <name evidence="2" type="primary">LOC6901780</name>
</gene>
<accession>B5DMK9</accession>
<dbReference type="ExpressionAtlas" id="B5DMK9">
    <property type="expression patterns" value="baseline"/>
</dbReference>
<organism evidence="1 2">
    <name type="scientific">Drosophila pseudoobscura pseudoobscura</name>
    <name type="common">Fruit fly</name>
    <dbReference type="NCBI Taxonomy" id="46245"/>
    <lineage>
        <taxon>Eukaryota</taxon>
        <taxon>Metazoa</taxon>
        <taxon>Ecdysozoa</taxon>
        <taxon>Arthropoda</taxon>
        <taxon>Hexapoda</taxon>
        <taxon>Insecta</taxon>
        <taxon>Pterygota</taxon>
        <taxon>Neoptera</taxon>
        <taxon>Endopterygota</taxon>
        <taxon>Diptera</taxon>
        <taxon>Brachycera</taxon>
        <taxon>Muscomorpha</taxon>
        <taxon>Ephydroidea</taxon>
        <taxon>Drosophilidae</taxon>
        <taxon>Drosophila</taxon>
        <taxon>Sophophora</taxon>
    </lineage>
</organism>
<accession>A0A6I8UZY9</accession>
<reference evidence="2" key="1">
    <citation type="submission" date="2025-08" db="UniProtKB">
        <authorList>
            <consortium name="RefSeq"/>
        </authorList>
    </citation>
    <scope>IDENTIFICATION</scope>
    <source>
        <strain evidence="2">MV-25-SWS-2005</strain>
        <tissue evidence="2">Whole body</tissue>
    </source>
</reference>
<dbReference type="OMA" id="ICEFADR"/>
<evidence type="ECO:0000313" key="2">
    <source>
        <dbReference type="RefSeq" id="XP_002134450.1"/>
    </source>
</evidence>